<proteinExistence type="predicted"/>
<evidence type="ECO:0008006" key="3">
    <source>
        <dbReference type="Google" id="ProtNLM"/>
    </source>
</evidence>
<feature type="transmembrane region" description="Helical" evidence="1">
    <location>
        <begin position="21"/>
        <end position="41"/>
    </location>
</feature>
<evidence type="ECO:0000256" key="1">
    <source>
        <dbReference type="SAM" id="Phobius"/>
    </source>
</evidence>
<comment type="caution">
    <text evidence="2">The sequence shown here is derived from an EMBL/GenBank/DDBJ whole genome shotgun (WGS) entry which is preliminary data.</text>
</comment>
<keyword evidence="1" id="KW-0472">Membrane</keyword>
<accession>X1HMA2</accession>
<protein>
    <recommendedName>
        <fullName evidence="3">ABC-2 type transporter domain-containing protein</fullName>
    </recommendedName>
</protein>
<dbReference type="EMBL" id="BARU01018581">
    <property type="protein sequence ID" value="GAH58180.1"/>
    <property type="molecule type" value="Genomic_DNA"/>
</dbReference>
<keyword evidence="1" id="KW-1133">Transmembrane helix</keyword>
<sequence>YQKNSGFVPLLYQLTKTFSGIVFPIALLSGFPTVLAKSLPLTYGLEALHNVILSENIQWEIIQRNGLVLVGFIICIGVLSIIFVSKSIKHSKKHNKVDWY</sequence>
<feature type="transmembrane region" description="Helical" evidence="1">
    <location>
        <begin position="61"/>
        <end position="84"/>
    </location>
</feature>
<feature type="non-terminal residue" evidence="2">
    <location>
        <position position="1"/>
    </location>
</feature>
<keyword evidence="1" id="KW-0812">Transmembrane</keyword>
<name>X1HMA2_9ZZZZ</name>
<gene>
    <name evidence="2" type="ORF">S03H2_30705</name>
</gene>
<organism evidence="2">
    <name type="scientific">marine sediment metagenome</name>
    <dbReference type="NCBI Taxonomy" id="412755"/>
    <lineage>
        <taxon>unclassified sequences</taxon>
        <taxon>metagenomes</taxon>
        <taxon>ecological metagenomes</taxon>
    </lineage>
</organism>
<dbReference type="AlphaFoldDB" id="X1HMA2"/>
<evidence type="ECO:0000313" key="2">
    <source>
        <dbReference type="EMBL" id="GAH58180.1"/>
    </source>
</evidence>
<reference evidence="2" key="1">
    <citation type="journal article" date="2014" name="Front. Microbiol.">
        <title>High frequency of phylogenetically diverse reductive dehalogenase-homologous genes in deep subseafloor sedimentary metagenomes.</title>
        <authorList>
            <person name="Kawai M."/>
            <person name="Futagami T."/>
            <person name="Toyoda A."/>
            <person name="Takaki Y."/>
            <person name="Nishi S."/>
            <person name="Hori S."/>
            <person name="Arai W."/>
            <person name="Tsubouchi T."/>
            <person name="Morono Y."/>
            <person name="Uchiyama I."/>
            <person name="Ito T."/>
            <person name="Fujiyama A."/>
            <person name="Inagaki F."/>
            <person name="Takami H."/>
        </authorList>
    </citation>
    <scope>NUCLEOTIDE SEQUENCE</scope>
    <source>
        <strain evidence="2">Expedition CK06-06</strain>
    </source>
</reference>